<accession>A0ABN9U7C7</accession>
<sequence length="181" mass="19010">MMLHRVRDFPPGLFLLARGSASAAELRRFADGSGLAELRLAALADELAAELAELEVLGCALLAASAAVPADVRQVAQLSACNQEVAGDGSFAAAFVGQFCGWAHPRRYLELLWEAGYLGHVLHLAATSVGFGATGIGCFFDDFALGLLRSPRGGLESAGDSRSGPLGPEDAAFQVLYLFRE</sequence>
<evidence type="ECO:0000313" key="1">
    <source>
        <dbReference type="EMBL" id="CAK0855020.1"/>
    </source>
</evidence>
<reference evidence="1" key="1">
    <citation type="submission" date="2023-10" db="EMBL/GenBank/DDBJ databases">
        <authorList>
            <person name="Chen Y."/>
            <person name="Shah S."/>
            <person name="Dougan E. K."/>
            <person name="Thang M."/>
            <person name="Chan C."/>
        </authorList>
    </citation>
    <scope>NUCLEOTIDE SEQUENCE [LARGE SCALE GENOMIC DNA]</scope>
</reference>
<organism evidence="1 2">
    <name type="scientific">Prorocentrum cordatum</name>
    <dbReference type="NCBI Taxonomy" id="2364126"/>
    <lineage>
        <taxon>Eukaryota</taxon>
        <taxon>Sar</taxon>
        <taxon>Alveolata</taxon>
        <taxon>Dinophyceae</taxon>
        <taxon>Prorocentrales</taxon>
        <taxon>Prorocentraceae</taxon>
        <taxon>Prorocentrum</taxon>
    </lineage>
</organism>
<dbReference type="PANTHER" id="PTHR42741:SF3">
    <property type="entry name" value="NITROREDUCTASE FAMILY PROTEIN"/>
    <property type="match status" value="1"/>
</dbReference>
<dbReference type="Gene3D" id="3.40.109.10">
    <property type="entry name" value="NADH Oxidase"/>
    <property type="match status" value="1"/>
</dbReference>
<protein>
    <recommendedName>
        <fullName evidence="3">Nitroreductase domain-containing protein</fullName>
    </recommendedName>
</protein>
<evidence type="ECO:0008006" key="3">
    <source>
        <dbReference type="Google" id="ProtNLM"/>
    </source>
</evidence>
<dbReference type="EMBL" id="CAUYUJ010015510">
    <property type="protein sequence ID" value="CAK0855020.1"/>
    <property type="molecule type" value="Genomic_DNA"/>
</dbReference>
<proteinExistence type="predicted"/>
<gene>
    <name evidence="1" type="ORF">PCOR1329_LOCUS45866</name>
</gene>
<dbReference type="PANTHER" id="PTHR42741">
    <property type="entry name" value="NITROREDUCTASE FAMILY PROTEIN"/>
    <property type="match status" value="1"/>
</dbReference>
<name>A0ABN9U7C7_9DINO</name>
<feature type="non-terminal residue" evidence="1">
    <location>
        <position position="181"/>
    </location>
</feature>
<keyword evidence="2" id="KW-1185">Reference proteome</keyword>
<dbReference type="Proteomes" id="UP001189429">
    <property type="component" value="Unassembled WGS sequence"/>
</dbReference>
<dbReference type="InterPro" id="IPR000415">
    <property type="entry name" value="Nitroreductase-like"/>
</dbReference>
<comment type="caution">
    <text evidence="1">The sequence shown here is derived from an EMBL/GenBank/DDBJ whole genome shotgun (WGS) entry which is preliminary data.</text>
</comment>
<evidence type="ECO:0000313" key="2">
    <source>
        <dbReference type="Proteomes" id="UP001189429"/>
    </source>
</evidence>
<dbReference type="SUPFAM" id="SSF55469">
    <property type="entry name" value="FMN-dependent nitroreductase-like"/>
    <property type="match status" value="1"/>
</dbReference>